<dbReference type="PANTHER" id="PTHR44520:SF2">
    <property type="entry name" value="RESPONSE REGULATOR RCP1"/>
    <property type="match status" value="1"/>
</dbReference>
<dbReference type="AlphaFoldDB" id="A0A0F9PHU3"/>
<protein>
    <recommendedName>
        <fullName evidence="1">Response regulatory domain-containing protein</fullName>
    </recommendedName>
</protein>
<dbReference type="Gene3D" id="3.40.50.2300">
    <property type="match status" value="1"/>
</dbReference>
<dbReference type="Pfam" id="PF00072">
    <property type="entry name" value="Response_reg"/>
    <property type="match status" value="1"/>
</dbReference>
<reference evidence="2" key="1">
    <citation type="journal article" date="2015" name="Nature">
        <title>Complex archaea that bridge the gap between prokaryotes and eukaryotes.</title>
        <authorList>
            <person name="Spang A."/>
            <person name="Saw J.H."/>
            <person name="Jorgensen S.L."/>
            <person name="Zaremba-Niedzwiedzka K."/>
            <person name="Martijn J."/>
            <person name="Lind A.E."/>
            <person name="van Eijk R."/>
            <person name="Schleper C."/>
            <person name="Guy L."/>
            <person name="Ettema T.J."/>
        </authorList>
    </citation>
    <scope>NUCLEOTIDE SEQUENCE</scope>
</reference>
<dbReference type="EMBL" id="LAZR01005357">
    <property type="protein sequence ID" value="KKN00601.1"/>
    <property type="molecule type" value="Genomic_DNA"/>
</dbReference>
<dbReference type="InterPro" id="IPR011006">
    <property type="entry name" value="CheY-like_superfamily"/>
</dbReference>
<sequence length="143" mass="16365">MLSNLEYGQVPNIFIIDNDIIVHFTIRIKIQQTGILCKEHYFDDRNEALNIMLSAAENEIGLPDLIILDINMPKMDGWEFLEQVKVLLNEKYVPPVYLLSSFETSEHIRKAKSHPLVKGYFVKPISKENLTAIISDSSCANSR</sequence>
<gene>
    <name evidence="2" type="ORF">LCGC14_1136160</name>
</gene>
<evidence type="ECO:0000313" key="2">
    <source>
        <dbReference type="EMBL" id="KKN00601.1"/>
    </source>
</evidence>
<dbReference type="PROSITE" id="PS50110">
    <property type="entry name" value="RESPONSE_REGULATORY"/>
    <property type="match status" value="1"/>
</dbReference>
<organism evidence="2">
    <name type="scientific">marine sediment metagenome</name>
    <dbReference type="NCBI Taxonomy" id="412755"/>
    <lineage>
        <taxon>unclassified sequences</taxon>
        <taxon>metagenomes</taxon>
        <taxon>ecological metagenomes</taxon>
    </lineage>
</organism>
<comment type="caution">
    <text evidence="2">The sequence shown here is derived from an EMBL/GenBank/DDBJ whole genome shotgun (WGS) entry which is preliminary data.</text>
</comment>
<dbReference type="GO" id="GO:0000160">
    <property type="term" value="P:phosphorelay signal transduction system"/>
    <property type="evidence" value="ECO:0007669"/>
    <property type="project" value="InterPro"/>
</dbReference>
<dbReference type="InterPro" id="IPR052893">
    <property type="entry name" value="TCS_response_regulator"/>
</dbReference>
<proteinExistence type="predicted"/>
<dbReference type="InterPro" id="IPR001789">
    <property type="entry name" value="Sig_transdc_resp-reg_receiver"/>
</dbReference>
<dbReference type="SMART" id="SM00448">
    <property type="entry name" value="REC"/>
    <property type="match status" value="1"/>
</dbReference>
<evidence type="ECO:0000259" key="1">
    <source>
        <dbReference type="PROSITE" id="PS50110"/>
    </source>
</evidence>
<name>A0A0F9PHU3_9ZZZZ</name>
<accession>A0A0F9PHU3</accession>
<feature type="domain" description="Response regulatory" evidence="1">
    <location>
        <begin position="12"/>
        <end position="138"/>
    </location>
</feature>
<dbReference type="SUPFAM" id="SSF52172">
    <property type="entry name" value="CheY-like"/>
    <property type="match status" value="1"/>
</dbReference>
<dbReference type="PANTHER" id="PTHR44520">
    <property type="entry name" value="RESPONSE REGULATOR RCP1-RELATED"/>
    <property type="match status" value="1"/>
</dbReference>